<gene>
    <name evidence="2" type="ORF">MSPICULIGERA_LOCUS2535</name>
</gene>
<evidence type="ECO:0000256" key="1">
    <source>
        <dbReference type="SAM" id="SignalP"/>
    </source>
</evidence>
<dbReference type="Proteomes" id="UP001177023">
    <property type="component" value="Unassembled WGS sequence"/>
</dbReference>
<keyword evidence="1" id="KW-0732">Signal</keyword>
<feature type="chain" id="PRO_5041232289" evidence="1">
    <location>
        <begin position="21"/>
        <end position="270"/>
    </location>
</feature>
<keyword evidence="3" id="KW-1185">Reference proteome</keyword>
<proteinExistence type="predicted"/>
<comment type="caution">
    <text evidence="2">The sequence shown here is derived from an EMBL/GenBank/DDBJ whole genome shotgun (WGS) entry which is preliminary data.</text>
</comment>
<name>A0AA36C7K1_9BILA</name>
<feature type="signal peptide" evidence="1">
    <location>
        <begin position="1"/>
        <end position="20"/>
    </location>
</feature>
<protein>
    <submittedName>
        <fullName evidence="2">Uncharacterized protein</fullName>
    </submittedName>
</protein>
<dbReference type="EMBL" id="CATQJA010000745">
    <property type="protein sequence ID" value="CAJ0563731.1"/>
    <property type="molecule type" value="Genomic_DNA"/>
</dbReference>
<accession>A0AA36C7K1</accession>
<evidence type="ECO:0000313" key="3">
    <source>
        <dbReference type="Proteomes" id="UP001177023"/>
    </source>
</evidence>
<sequence>MKSYTVLACSLLLVAPQGKAVHFNALDSNSTGSEKYFVGDLHVIEEQKKIGDCEGGIDLEQYENDLYHGFTNRLLTKPDHPMFASPGVGHVKAFTLQLDGFDEEARNDVLTVWSAQQQHSMIIFTEKFKVRSGPAPAAFSLEMGWLPKTCRCFEDSDSLLLDAGSDPKKWANAYKVLAPKHCPPMDCWIQFTVDHDHEMDILIDRSKANYDEKVDLRMTMMPGSPIVDVTERILYPDRIGVGYWESSQNAEHYKLAKRLYLHVSSIKNRR</sequence>
<evidence type="ECO:0000313" key="2">
    <source>
        <dbReference type="EMBL" id="CAJ0563731.1"/>
    </source>
</evidence>
<reference evidence="2" key="1">
    <citation type="submission" date="2023-06" db="EMBL/GenBank/DDBJ databases">
        <authorList>
            <person name="Delattre M."/>
        </authorList>
    </citation>
    <scope>NUCLEOTIDE SEQUENCE</scope>
    <source>
        <strain evidence="2">AF72</strain>
    </source>
</reference>
<feature type="non-terminal residue" evidence="2">
    <location>
        <position position="1"/>
    </location>
</feature>
<organism evidence="2 3">
    <name type="scientific">Mesorhabditis spiculigera</name>
    <dbReference type="NCBI Taxonomy" id="96644"/>
    <lineage>
        <taxon>Eukaryota</taxon>
        <taxon>Metazoa</taxon>
        <taxon>Ecdysozoa</taxon>
        <taxon>Nematoda</taxon>
        <taxon>Chromadorea</taxon>
        <taxon>Rhabditida</taxon>
        <taxon>Rhabditina</taxon>
        <taxon>Rhabditomorpha</taxon>
        <taxon>Rhabditoidea</taxon>
        <taxon>Rhabditidae</taxon>
        <taxon>Mesorhabditinae</taxon>
        <taxon>Mesorhabditis</taxon>
    </lineage>
</organism>
<dbReference type="AlphaFoldDB" id="A0AA36C7K1"/>